<evidence type="ECO:0000256" key="4">
    <source>
        <dbReference type="ARBA" id="ARBA00011881"/>
    </source>
</evidence>
<dbReference type="Proteomes" id="UP000034883">
    <property type="component" value="Chromosome"/>
</dbReference>
<dbReference type="EC" id="3.5.2.5" evidence="5"/>
<dbReference type="PANTHER" id="PTHR43668:SF2">
    <property type="entry name" value="ALLANTOINASE"/>
    <property type="match status" value="1"/>
</dbReference>
<keyword evidence="11" id="KW-1185">Reference proteome</keyword>
<evidence type="ECO:0000313" key="11">
    <source>
        <dbReference type="Proteomes" id="UP000034883"/>
    </source>
</evidence>
<dbReference type="RefSeq" id="WP_053236464.1">
    <property type="nucleotide sequence ID" value="NZ_CP011125.1"/>
</dbReference>
<dbReference type="Pfam" id="PF01979">
    <property type="entry name" value="Amidohydro_1"/>
    <property type="match status" value="1"/>
</dbReference>
<dbReference type="GO" id="GO:0005737">
    <property type="term" value="C:cytoplasm"/>
    <property type="evidence" value="ECO:0007669"/>
    <property type="project" value="TreeGrafter"/>
</dbReference>
<comment type="similarity">
    <text evidence="3">Belongs to the metallo-dependent hydrolases superfamily. Allantoinase family.</text>
</comment>
<dbReference type="AlphaFoldDB" id="A0A0F6W7E7"/>
<protein>
    <recommendedName>
        <fullName evidence="5">allantoinase</fullName>
        <ecNumber evidence="5">3.5.2.5</ecNumber>
    </recommendedName>
</protein>
<dbReference type="InterPro" id="IPR032466">
    <property type="entry name" value="Metal_Hydrolase"/>
</dbReference>
<accession>A0A0F6W7E7</accession>
<dbReference type="STRING" id="927083.DB32_006567"/>
<sequence>MRALRSRRVVTPQGERAATVIVDGERITAIEPYELAIDAAQVEDLGALALLPGLVDTHVHLNEPGRTEWEGFASATAAAAAGGVTTLVDMPLNCVPATTSVHALRTKHRAAQGKLHVDCGFYGGVVPGNADALEPLIDAGVLGFKAFLIDSGVDELPRASAGDLRAALPRLARRGVPLLAHCELEGDAPEIDDPRSYAQYVRSRPRAWEEAAIDMLIALAEESGARVHVVHLADADALGAIASAKARGTAITAETCPHYLGFAAEEIPDGDPRFKCAPPIRERDCREGLWRGLKEGVVDLVVSDHSPCTPALKRMREGDLARAWGGIAGLQLGLCATYTEAIARGATLADVVRWMAETPARFVGLSRKGRIEVGMDADLVAFDPSASFKVERRAILHRHDLTPWEGRAMRGRVVATWLRGERVYDARVAEWSFSRVRGQVVTSG</sequence>
<evidence type="ECO:0000256" key="8">
    <source>
        <dbReference type="ARBA" id="ARBA00022833"/>
    </source>
</evidence>
<evidence type="ECO:0000256" key="1">
    <source>
        <dbReference type="ARBA" id="ARBA00001947"/>
    </source>
</evidence>
<comment type="cofactor">
    <cofactor evidence="1">
        <name>Zn(2+)</name>
        <dbReference type="ChEBI" id="CHEBI:29105"/>
    </cofactor>
</comment>
<dbReference type="KEGG" id="samy:DB32_006567"/>
<name>A0A0F6W7E7_9BACT</name>
<organism evidence="10 11">
    <name type="scientific">Sandaracinus amylolyticus</name>
    <dbReference type="NCBI Taxonomy" id="927083"/>
    <lineage>
        <taxon>Bacteria</taxon>
        <taxon>Pseudomonadati</taxon>
        <taxon>Myxococcota</taxon>
        <taxon>Polyangia</taxon>
        <taxon>Polyangiales</taxon>
        <taxon>Sandaracinaceae</taxon>
        <taxon>Sandaracinus</taxon>
    </lineage>
</organism>
<evidence type="ECO:0000313" key="10">
    <source>
        <dbReference type="EMBL" id="AKF09418.1"/>
    </source>
</evidence>
<dbReference type="EMBL" id="CP011125">
    <property type="protein sequence ID" value="AKF09418.1"/>
    <property type="molecule type" value="Genomic_DNA"/>
</dbReference>
<evidence type="ECO:0000256" key="7">
    <source>
        <dbReference type="ARBA" id="ARBA00022801"/>
    </source>
</evidence>
<dbReference type="NCBIfam" id="TIGR03178">
    <property type="entry name" value="allantoinase"/>
    <property type="match status" value="1"/>
</dbReference>
<evidence type="ECO:0000259" key="9">
    <source>
        <dbReference type="Pfam" id="PF01979"/>
    </source>
</evidence>
<dbReference type="InterPro" id="IPR017593">
    <property type="entry name" value="Allantoinase"/>
</dbReference>
<evidence type="ECO:0000256" key="5">
    <source>
        <dbReference type="ARBA" id="ARBA00012863"/>
    </source>
</evidence>
<keyword evidence="7" id="KW-0378">Hydrolase</keyword>
<comment type="subunit">
    <text evidence="4">Homotetramer.</text>
</comment>
<reference evidence="10 11" key="1">
    <citation type="submission" date="2015-03" db="EMBL/GenBank/DDBJ databases">
        <title>Genome assembly of Sandaracinus amylolyticus DSM 53668.</title>
        <authorList>
            <person name="Sharma G."/>
            <person name="Subramanian S."/>
        </authorList>
    </citation>
    <scope>NUCLEOTIDE SEQUENCE [LARGE SCALE GENOMIC DNA]</scope>
    <source>
        <strain evidence="10 11">DSM 53668</strain>
    </source>
</reference>
<dbReference type="InterPro" id="IPR050138">
    <property type="entry name" value="DHOase/Allantoinase_Hydrolase"/>
</dbReference>
<dbReference type="GO" id="GO:0006145">
    <property type="term" value="P:purine nucleobase catabolic process"/>
    <property type="evidence" value="ECO:0007669"/>
    <property type="project" value="TreeGrafter"/>
</dbReference>
<dbReference type="PANTHER" id="PTHR43668">
    <property type="entry name" value="ALLANTOINASE"/>
    <property type="match status" value="1"/>
</dbReference>
<dbReference type="GO" id="GO:0050897">
    <property type="term" value="F:cobalt ion binding"/>
    <property type="evidence" value="ECO:0007669"/>
    <property type="project" value="InterPro"/>
</dbReference>
<dbReference type="InterPro" id="IPR011059">
    <property type="entry name" value="Metal-dep_hydrolase_composite"/>
</dbReference>
<dbReference type="OrthoDB" id="9803027at2"/>
<keyword evidence="8" id="KW-0862">Zinc</keyword>
<dbReference type="SUPFAM" id="SSF51556">
    <property type="entry name" value="Metallo-dependent hydrolases"/>
    <property type="match status" value="1"/>
</dbReference>
<gene>
    <name evidence="10" type="ORF">DB32_006567</name>
</gene>
<dbReference type="GO" id="GO:0008270">
    <property type="term" value="F:zinc ion binding"/>
    <property type="evidence" value="ECO:0007669"/>
    <property type="project" value="InterPro"/>
</dbReference>
<comment type="pathway">
    <text evidence="2">Nitrogen metabolism; (S)-allantoin degradation; allantoate from (S)-allantoin: step 1/1.</text>
</comment>
<dbReference type="GO" id="GO:0000256">
    <property type="term" value="P:allantoin catabolic process"/>
    <property type="evidence" value="ECO:0007669"/>
    <property type="project" value="InterPro"/>
</dbReference>
<dbReference type="FunFam" id="3.20.20.140:FF:000032">
    <property type="entry name" value="Allantoinase Dal1"/>
    <property type="match status" value="1"/>
</dbReference>
<proteinExistence type="inferred from homology"/>
<evidence type="ECO:0000256" key="2">
    <source>
        <dbReference type="ARBA" id="ARBA00004968"/>
    </source>
</evidence>
<evidence type="ECO:0000256" key="3">
    <source>
        <dbReference type="ARBA" id="ARBA00010368"/>
    </source>
</evidence>
<feature type="domain" description="Amidohydrolase-related" evidence="9">
    <location>
        <begin position="50"/>
        <end position="423"/>
    </location>
</feature>
<keyword evidence="6" id="KW-0479">Metal-binding</keyword>
<dbReference type="GO" id="GO:0004038">
    <property type="term" value="F:allantoinase activity"/>
    <property type="evidence" value="ECO:0007669"/>
    <property type="project" value="UniProtKB-EC"/>
</dbReference>
<dbReference type="Gene3D" id="3.20.20.140">
    <property type="entry name" value="Metal-dependent hydrolases"/>
    <property type="match status" value="1"/>
</dbReference>
<dbReference type="InterPro" id="IPR006680">
    <property type="entry name" value="Amidohydro-rel"/>
</dbReference>
<evidence type="ECO:0000256" key="6">
    <source>
        <dbReference type="ARBA" id="ARBA00022723"/>
    </source>
</evidence>
<dbReference type="SUPFAM" id="SSF51338">
    <property type="entry name" value="Composite domain of metallo-dependent hydrolases"/>
    <property type="match status" value="1"/>
</dbReference>